<evidence type="ECO:0000256" key="1">
    <source>
        <dbReference type="SAM" id="Phobius"/>
    </source>
</evidence>
<protein>
    <recommendedName>
        <fullName evidence="4">DUF2892 domain-containing protein</fullName>
    </recommendedName>
</protein>
<gene>
    <name evidence="2" type="ORF">H0H26_06540</name>
</gene>
<keyword evidence="1" id="KW-0472">Membrane</keyword>
<keyword evidence="1" id="KW-1133">Transmembrane helix</keyword>
<feature type="transmembrane region" description="Helical" evidence="1">
    <location>
        <begin position="6"/>
        <end position="25"/>
    </location>
</feature>
<evidence type="ECO:0000313" key="2">
    <source>
        <dbReference type="EMBL" id="QRE05238.1"/>
    </source>
</evidence>
<evidence type="ECO:0008006" key="4">
    <source>
        <dbReference type="Google" id="ProtNLM"/>
    </source>
</evidence>
<accession>A0A8G2G2H9</accession>
<sequence>MKDLLVLNWHLMRWVRLVFAIFLFGQAYTTGQWAFIAIGLFFLVQVIFNLGCSQNGCTIPTNRKK</sequence>
<keyword evidence="1" id="KW-0812">Transmembrane</keyword>
<name>A0A8G2G2H9_FLAPS</name>
<dbReference type="Proteomes" id="UP000596329">
    <property type="component" value="Chromosome"/>
</dbReference>
<dbReference type="AlphaFoldDB" id="A0A8G2G2H9"/>
<reference evidence="2 3" key="1">
    <citation type="submission" date="2020-07" db="EMBL/GenBank/DDBJ databases">
        <title>Genomic characterization of Flavobacterium psychrophilum strains.</title>
        <authorList>
            <person name="Castillo D."/>
            <person name="Jorgensen J."/>
            <person name="Middelboe M."/>
        </authorList>
    </citation>
    <scope>NUCLEOTIDE SEQUENCE [LARGE SCALE GENOMIC DNA]</scope>
    <source>
        <strain evidence="2 3">FPS-R7</strain>
    </source>
</reference>
<dbReference type="RefSeq" id="WP_063742342.1">
    <property type="nucleotide sequence ID" value="NZ_CP059075.1"/>
</dbReference>
<organism evidence="2 3">
    <name type="scientific">Flavobacterium psychrophilum</name>
    <dbReference type="NCBI Taxonomy" id="96345"/>
    <lineage>
        <taxon>Bacteria</taxon>
        <taxon>Pseudomonadati</taxon>
        <taxon>Bacteroidota</taxon>
        <taxon>Flavobacteriia</taxon>
        <taxon>Flavobacteriales</taxon>
        <taxon>Flavobacteriaceae</taxon>
        <taxon>Flavobacterium</taxon>
    </lineage>
</organism>
<evidence type="ECO:0000313" key="3">
    <source>
        <dbReference type="Proteomes" id="UP000596329"/>
    </source>
</evidence>
<proteinExistence type="predicted"/>
<dbReference type="EMBL" id="CP059075">
    <property type="protein sequence ID" value="QRE05238.1"/>
    <property type="molecule type" value="Genomic_DNA"/>
</dbReference>
<feature type="transmembrane region" description="Helical" evidence="1">
    <location>
        <begin position="32"/>
        <end position="51"/>
    </location>
</feature>